<evidence type="ECO:0000313" key="3">
    <source>
        <dbReference type="Proteomes" id="UP000183971"/>
    </source>
</evidence>
<dbReference type="RefSeq" id="XP_031080928.1">
    <property type="nucleotide sequence ID" value="XM_031230831.1"/>
</dbReference>
<feature type="compositionally biased region" description="Basic and acidic residues" evidence="1">
    <location>
        <begin position="138"/>
        <end position="149"/>
    </location>
</feature>
<comment type="caution">
    <text evidence="2">The sequence shown here is derived from an EMBL/GenBank/DDBJ whole genome shotgun (WGS) entry which is preliminary data.</text>
</comment>
<dbReference type="VEuPathDB" id="FungiDB:FPRO_05235"/>
<accession>A0A1L7VL45</accession>
<evidence type="ECO:0000313" key="2">
    <source>
        <dbReference type="EMBL" id="CZR40335.1"/>
    </source>
</evidence>
<name>A0A1L7VL45_FUSPR</name>
<dbReference type="EMBL" id="FJOF01000004">
    <property type="protein sequence ID" value="CZR40335.1"/>
    <property type="molecule type" value="Genomic_DNA"/>
</dbReference>
<protein>
    <submittedName>
        <fullName evidence="2">Uncharacterized protein</fullName>
    </submittedName>
</protein>
<dbReference type="GeneID" id="42050116"/>
<reference evidence="3" key="1">
    <citation type="journal article" date="2016" name="Genome Biol. Evol.">
        <title>Comparative 'omics' of the Fusarium fujikuroi species complex highlights differences in genetic potential and metabolite synthesis.</title>
        <authorList>
            <person name="Niehaus E.-M."/>
            <person name="Muensterkoetter M."/>
            <person name="Proctor R.H."/>
            <person name="Brown D.W."/>
            <person name="Sharon A."/>
            <person name="Idan Y."/>
            <person name="Oren-Young L."/>
            <person name="Sieber C.M."/>
            <person name="Novak O."/>
            <person name="Pencik A."/>
            <person name="Tarkowska D."/>
            <person name="Hromadova K."/>
            <person name="Freeman S."/>
            <person name="Maymon M."/>
            <person name="Elazar M."/>
            <person name="Youssef S.A."/>
            <person name="El-Shabrawy E.S.M."/>
            <person name="Shalaby A.B.A."/>
            <person name="Houterman P."/>
            <person name="Brock N.L."/>
            <person name="Burkhardt I."/>
            <person name="Tsavkelova E.A."/>
            <person name="Dickschat J.S."/>
            <person name="Galuszka P."/>
            <person name="Gueldener U."/>
            <person name="Tudzynski B."/>
        </authorList>
    </citation>
    <scope>NUCLEOTIDE SEQUENCE [LARGE SCALE GENOMIC DNA]</scope>
    <source>
        <strain evidence="3">ET1</strain>
    </source>
</reference>
<dbReference type="AlphaFoldDB" id="A0A1L7VL45"/>
<dbReference type="Proteomes" id="UP000183971">
    <property type="component" value="Unassembled WGS sequence"/>
</dbReference>
<organism evidence="2 3">
    <name type="scientific">Fusarium proliferatum (strain ET1)</name>
    <name type="common">Orchid endophyte fungus</name>
    <dbReference type="NCBI Taxonomy" id="1227346"/>
    <lineage>
        <taxon>Eukaryota</taxon>
        <taxon>Fungi</taxon>
        <taxon>Dikarya</taxon>
        <taxon>Ascomycota</taxon>
        <taxon>Pezizomycotina</taxon>
        <taxon>Sordariomycetes</taxon>
        <taxon>Hypocreomycetidae</taxon>
        <taxon>Hypocreales</taxon>
        <taxon>Nectriaceae</taxon>
        <taxon>Fusarium</taxon>
        <taxon>Fusarium fujikuroi species complex</taxon>
    </lineage>
</organism>
<evidence type="ECO:0000256" key="1">
    <source>
        <dbReference type="SAM" id="MobiDB-lite"/>
    </source>
</evidence>
<keyword evidence="3" id="KW-1185">Reference proteome</keyword>
<gene>
    <name evidence="2" type="ORF">FPRO_05235</name>
</gene>
<feature type="region of interest" description="Disordered" evidence="1">
    <location>
        <begin position="138"/>
        <end position="177"/>
    </location>
</feature>
<proteinExistence type="predicted"/>
<feature type="compositionally biased region" description="Basic and acidic residues" evidence="1">
    <location>
        <begin position="166"/>
        <end position="177"/>
    </location>
</feature>
<sequence>MKTPVPMPIARQAELYDRYKQYLRFQHEGPPIEVLKAAKVLVKEEGLNPYHAVQLHMKLAEIPEIGLHHATECVRTLTQLRETDDSKFIMSELQEATRIMKERGTIEKAWLEKHSTMTLESKEATVRKRYFDYFSDLEKDQSSPKGKETEEQDLSTVKKARTTDSGGEKGDKEEKEMEALYEDAQAFLAS</sequence>